<keyword evidence="1" id="KW-0812">Transmembrane</keyword>
<feature type="transmembrane region" description="Helical" evidence="1">
    <location>
        <begin position="36"/>
        <end position="57"/>
    </location>
</feature>
<evidence type="ECO:0000256" key="1">
    <source>
        <dbReference type="SAM" id="Phobius"/>
    </source>
</evidence>
<protein>
    <submittedName>
        <fullName evidence="2">Uncharacterized protein</fullName>
    </submittedName>
</protein>
<reference evidence="2" key="1">
    <citation type="submission" date="2021-01" db="EMBL/GenBank/DDBJ databases">
        <authorList>
            <person name="Li R."/>
            <person name="Bekaert M."/>
        </authorList>
    </citation>
    <scope>NUCLEOTIDE SEQUENCE</scope>
    <source>
        <strain evidence="2">Farmed</strain>
    </source>
</reference>
<feature type="transmembrane region" description="Helical" evidence="1">
    <location>
        <begin position="6"/>
        <end position="24"/>
    </location>
</feature>
<keyword evidence="1" id="KW-1133">Transmembrane helix</keyword>
<comment type="caution">
    <text evidence="2">The sequence shown here is derived from an EMBL/GenBank/DDBJ whole genome shotgun (WGS) entry which is preliminary data.</text>
</comment>
<dbReference type="EMBL" id="CAHIKZ030001369">
    <property type="protein sequence ID" value="CAE1261558.1"/>
    <property type="molecule type" value="Genomic_DNA"/>
</dbReference>
<evidence type="ECO:0000313" key="3">
    <source>
        <dbReference type="Proteomes" id="UP000597762"/>
    </source>
</evidence>
<evidence type="ECO:0000313" key="2">
    <source>
        <dbReference type="EMBL" id="CAE1261558.1"/>
    </source>
</evidence>
<dbReference type="AlphaFoldDB" id="A0A812CCR4"/>
<keyword evidence="1" id="KW-0472">Membrane</keyword>
<feature type="transmembrane region" description="Helical" evidence="1">
    <location>
        <begin position="84"/>
        <end position="108"/>
    </location>
</feature>
<gene>
    <name evidence="2" type="ORF">SPHA_32878</name>
</gene>
<keyword evidence="3" id="KW-1185">Reference proteome</keyword>
<accession>A0A812CCR4</accession>
<proteinExistence type="predicted"/>
<sequence length="153" mass="18025">MISSTLYSYSLSYYFFLFYSHQFLPFHSRRDVDFELFLFAAFQQFTLLFVFLSYYFLSYPTTLLFSPPPTIFFPSLPKWTFSSLLTSTIITCTFSSLLTSTIIFLLFLPPLHLFTVLFSSLTFFILLSLFFSFLYSSSSLTIIFFILLHLFPL</sequence>
<organism evidence="2 3">
    <name type="scientific">Acanthosepion pharaonis</name>
    <name type="common">Pharaoh cuttlefish</name>
    <name type="synonym">Sepia pharaonis</name>
    <dbReference type="NCBI Taxonomy" id="158019"/>
    <lineage>
        <taxon>Eukaryota</taxon>
        <taxon>Metazoa</taxon>
        <taxon>Spiralia</taxon>
        <taxon>Lophotrochozoa</taxon>
        <taxon>Mollusca</taxon>
        <taxon>Cephalopoda</taxon>
        <taxon>Coleoidea</taxon>
        <taxon>Decapodiformes</taxon>
        <taxon>Sepiida</taxon>
        <taxon>Sepiina</taxon>
        <taxon>Sepiidae</taxon>
        <taxon>Acanthosepion</taxon>
    </lineage>
</organism>
<feature type="transmembrane region" description="Helical" evidence="1">
    <location>
        <begin position="120"/>
        <end position="151"/>
    </location>
</feature>
<dbReference type="Proteomes" id="UP000597762">
    <property type="component" value="Unassembled WGS sequence"/>
</dbReference>
<name>A0A812CCR4_ACAPH</name>